<evidence type="ECO:0000313" key="8">
    <source>
        <dbReference type="EMBL" id="SCW80748.1"/>
    </source>
</evidence>
<feature type="transmembrane region" description="Helical" evidence="6">
    <location>
        <begin position="21"/>
        <end position="44"/>
    </location>
</feature>
<feature type="transmembrane region" description="Helical" evidence="6">
    <location>
        <begin position="112"/>
        <end position="132"/>
    </location>
</feature>
<reference evidence="9" key="1">
    <citation type="submission" date="2016-10" db="EMBL/GenBank/DDBJ databases">
        <authorList>
            <person name="Varghese N."/>
            <person name="Submissions S."/>
        </authorList>
    </citation>
    <scope>NUCLEOTIDE SEQUENCE [LARGE SCALE GENOMIC DNA]</scope>
    <source>
        <strain evidence="9">CGMCC 1.3431</strain>
    </source>
</reference>
<feature type="transmembrane region" description="Helical" evidence="6">
    <location>
        <begin position="90"/>
        <end position="106"/>
    </location>
</feature>
<feature type="transmembrane region" description="Helical" evidence="6">
    <location>
        <begin position="64"/>
        <end position="83"/>
    </location>
</feature>
<dbReference type="AlphaFoldDB" id="A0A1G4TH72"/>
<dbReference type="PANTHER" id="PTHR34697">
    <property type="entry name" value="PHOSPHATIDYLGLYCEROL LYSYLTRANSFERASE"/>
    <property type="match status" value="1"/>
</dbReference>
<evidence type="ECO:0000256" key="4">
    <source>
        <dbReference type="ARBA" id="ARBA00022989"/>
    </source>
</evidence>
<accession>A0A1G4TH72</accession>
<comment type="subcellular location">
    <subcellularLocation>
        <location evidence="1">Cell membrane</location>
        <topology evidence="1">Multi-pass membrane protein</topology>
    </subcellularLocation>
</comment>
<dbReference type="InterPro" id="IPR051211">
    <property type="entry name" value="PG_lysyltransferase"/>
</dbReference>
<dbReference type="EMBL" id="FMTS01000008">
    <property type="protein sequence ID" value="SCW80748.1"/>
    <property type="molecule type" value="Genomic_DNA"/>
</dbReference>
<feature type="transmembrane region" description="Helical" evidence="6">
    <location>
        <begin position="187"/>
        <end position="208"/>
    </location>
</feature>
<dbReference type="Proteomes" id="UP000199150">
    <property type="component" value="Unassembled WGS sequence"/>
</dbReference>
<protein>
    <submittedName>
        <fullName evidence="8">Phosphatidylglycerol lysyltransferase</fullName>
    </submittedName>
</protein>
<keyword evidence="5 6" id="KW-0472">Membrane</keyword>
<proteinExistence type="predicted"/>
<evidence type="ECO:0000256" key="1">
    <source>
        <dbReference type="ARBA" id="ARBA00004651"/>
    </source>
</evidence>
<evidence type="ECO:0000256" key="3">
    <source>
        <dbReference type="ARBA" id="ARBA00022692"/>
    </source>
</evidence>
<dbReference type="RefSeq" id="WP_090650522.1">
    <property type="nucleotide sequence ID" value="NZ_CBCRYE010000002.1"/>
</dbReference>
<gene>
    <name evidence="8" type="ORF">SAMN02927928_3578</name>
</gene>
<organism evidence="8 9">
    <name type="scientific">Asticcacaulis taihuensis</name>
    <dbReference type="NCBI Taxonomy" id="260084"/>
    <lineage>
        <taxon>Bacteria</taxon>
        <taxon>Pseudomonadati</taxon>
        <taxon>Pseudomonadota</taxon>
        <taxon>Alphaproteobacteria</taxon>
        <taxon>Caulobacterales</taxon>
        <taxon>Caulobacteraceae</taxon>
        <taxon>Asticcacaulis</taxon>
    </lineage>
</organism>
<dbReference type="SUPFAM" id="SSF55729">
    <property type="entry name" value="Acyl-CoA N-acyltransferases (Nat)"/>
    <property type="match status" value="1"/>
</dbReference>
<dbReference type="Pfam" id="PF09924">
    <property type="entry name" value="LPG_synthase_C"/>
    <property type="match status" value="1"/>
</dbReference>
<dbReference type="InterPro" id="IPR016181">
    <property type="entry name" value="Acyl_CoA_acyltransferase"/>
</dbReference>
<dbReference type="PANTHER" id="PTHR34697:SF2">
    <property type="entry name" value="PHOSPHATIDYLGLYCEROL LYSYLTRANSFERASE"/>
    <property type="match status" value="1"/>
</dbReference>
<keyword evidence="3 6" id="KW-0812">Transmembrane</keyword>
<dbReference type="OrthoDB" id="145485at2"/>
<dbReference type="GO" id="GO:0016755">
    <property type="term" value="F:aminoacyltransferase activity"/>
    <property type="evidence" value="ECO:0007669"/>
    <property type="project" value="TreeGrafter"/>
</dbReference>
<evidence type="ECO:0000313" key="9">
    <source>
        <dbReference type="Proteomes" id="UP000199150"/>
    </source>
</evidence>
<keyword evidence="9" id="KW-1185">Reference proteome</keyword>
<keyword evidence="4 6" id="KW-1133">Transmembrane helix</keyword>
<keyword evidence="8" id="KW-0808">Transferase</keyword>
<evidence type="ECO:0000259" key="7">
    <source>
        <dbReference type="Pfam" id="PF09924"/>
    </source>
</evidence>
<keyword evidence="2" id="KW-1003">Cell membrane</keyword>
<dbReference type="GO" id="GO:0005886">
    <property type="term" value="C:plasma membrane"/>
    <property type="evidence" value="ECO:0007669"/>
    <property type="project" value="UniProtKB-SubCell"/>
</dbReference>
<evidence type="ECO:0000256" key="5">
    <source>
        <dbReference type="ARBA" id="ARBA00023136"/>
    </source>
</evidence>
<evidence type="ECO:0000256" key="2">
    <source>
        <dbReference type="ARBA" id="ARBA00022475"/>
    </source>
</evidence>
<sequence>MTALQHRANLNHILFDFATRMIPAAFATVMFAAGTLLLLSILTPIDPAVMPLVKKWLPLGLVEFSHIIGLVIGVMMIFLARALWERIETAWYLAIGLFCAAAVLSLTRELALINAVLLTICALLLIPCKGAFNRRSNLLSLSINPLWAFTSLFTLGLIIWGGFYVYQHVPYAHSMWIDFSYHANTSRFLRGVVVIIVTITLITLYRLFGIARQTPPVPDMSDMDSLKQVVSGASNPQAWLALLRDKQILWNDARTAFIMYGVSGKQWVVMGEPVGPRTEATALCWELKEMAAMANARLSFYQVSPALLPLVLDLGLWPYKIGEEAMVDVRCFDLAGKKGYGFRQTLKRFEGLNATFEVIAPEDLEPHMLRLKQVSDAWLQTKSAKEKSYSLGSFKADYMRLTPVAVVRLEGEIMAFANLWPTQDKTLLTLDLMRYDPASPPSIMEYLFLQLIAYSREQGYGHFSLGMAPLAGLEAKPLSRAWYKIASVIYQFGGDFYNFEGLRAYKEKFKPDWEPRYFAVPGQEAALMPALLAVVALGSRKPGHGKAVR</sequence>
<feature type="transmembrane region" description="Helical" evidence="6">
    <location>
        <begin position="144"/>
        <end position="167"/>
    </location>
</feature>
<dbReference type="InterPro" id="IPR024320">
    <property type="entry name" value="LPG_synthase_C"/>
</dbReference>
<evidence type="ECO:0000256" key="6">
    <source>
        <dbReference type="SAM" id="Phobius"/>
    </source>
</evidence>
<feature type="domain" description="Phosphatidylglycerol lysyltransferase C-terminal" evidence="7">
    <location>
        <begin position="232"/>
        <end position="519"/>
    </location>
</feature>
<name>A0A1G4TH72_9CAUL</name>
<dbReference type="GO" id="GO:0055091">
    <property type="term" value="P:phospholipid homeostasis"/>
    <property type="evidence" value="ECO:0007669"/>
    <property type="project" value="TreeGrafter"/>
</dbReference>
<dbReference type="STRING" id="260084.SAMN02927928_3578"/>